<accession>A0A1I2PA29</accession>
<evidence type="ECO:0000259" key="4">
    <source>
        <dbReference type="Pfam" id="PF04586"/>
    </source>
</evidence>
<feature type="domain" description="Prohead serine protease" evidence="4">
    <location>
        <begin position="14"/>
        <end position="171"/>
    </location>
</feature>
<dbReference type="EMBL" id="FOOY01000004">
    <property type="protein sequence ID" value="SFG10496.1"/>
    <property type="molecule type" value="Genomic_DNA"/>
</dbReference>
<evidence type="ECO:0000256" key="3">
    <source>
        <dbReference type="ARBA" id="ARBA00022801"/>
    </source>
</evidence>
<dbReference type="GO" id="GO:0006508">
    <property type="term" value="P:proteolysis"/>
    <property type="evidence" value="ECO:0007669"/>
    <property type="project" value="UniProtKB-KW"/>
</dbReference>
<dbReference type="STRING" id="269670.SAMN02982927_00689"/>
<evidence type="ECO:0000256" key="2">
    <source>
        <dbReference type="ARBA" id="ARBA00022670"/>
    </source>
</evidence>
<reference evidence="6" key="1">
    <citation type="submission" date="2016-10" db="EMBL/GenBank/DDBJ databases">
        <authorList>
            <person name="Varghese N."/>
            <person name="Submissions S."/>
        </authorList>
    </citation>
    <scope>NUCLEOTIDE SEQUENCE [LARGE SCALE GENOMIC DNA]</scope>
    <source>
        <strain evidence="6">ATCC 700379</strain>
    </source>
</reference>
<protein>
    <recommendedName>
        <fullName evidence="4">Prohead serine protease domain-containing protein</fullName>
    </recommendedName>
</protein>
<sequence length="195" mass="22536">MTEKAETRSITTEKMEIREAENGVKQITGYAVKWSMKSERMGYWNRFREQFKKGAFASSLVEEDQRALWSHDTSKVLGRTKNDTLRLYEDDVGLRFELDLPATQLGSDAYETIKRGDVDGVSFGFMMQVEEWDESDPDNIVRTVSQAKLIEISPVAFPAYPDSQVAARSKDPYKDYVNQRKKGELRKRLILETYL</sequence>
<keyword evidence="3" id="KW-0378">Hydrolase</keyword>
<evidence type="ECO:0000256" key="1">
    <source>
        <dbReference type="ARBA" id="ARBA00022612"/>
    </source>
</evidence>
<dbReference type="AlphaFoldDB" id="A0A1I2PA29"/>
<gene>
    <name evidence="5" type="ORF">SAMN02982927_00689</name>
</gene>
<dbReference type="Pfam" id="PF04586">
    <property type="entry name" value="Peptidase_S78"/>
    <property type="match status" value="1"/>
</dbReference>
<keyword evidence="6" id="KW-1185">Reference proteome</keyword>
<dbReference type="InterPro" id="IPR006433">
    <property type="entry name" value="Prohead_protease"/>
</dbReference>
<proteinExistence type="predicted"/>
<evidence type="ECO:0000313" key="6">
    <source>
        <dbReference type="Proteomes" id="UP000198752"/>
    </source>
</evidence>
<dbReference type="GO" id="GO:0008233">
    <property type="term" value="F:peptidase activity"/>
    <property type="evidence" value="ECO:0007669"/>
    <property type="project" value="UniProtKB-KW"/>
</dbReference>
<evidence type="ECO:0000313" key="5">
    <source>
        <dbReference type="EMBL" id="SFG10496.1"/>
    </source>
</evidence>
<dbReference type="InterPro" id="IPR054613">
    <property type="entry name" value="Peptidase_S78_dom"/>
</dbReference>
<keyword evidence="1" id="KW-1188">Viral release from host cell</keyword>
<organism evidence="5 6">
    <name type="scientific">Sporolactobacillus nakayamae</name>
    <dbReference type="NCBI Taxonomy" id="269670"/>
    <lineage>
        <taxon>Bacteria</taxon>
        <taxon>Bacillati</taxon>
        <taxon>Bacillota</taxon>
        <taxon>Bacilli</taxon>
        <taxon>Bacillales</taxon>
        <taxon>Sporolactobacillaceae</taxon>
        <taxon>Sporolactobacillus</taxon>
    </lineage>
</organism>
<dbReference type="RefSeq" id="WP_425441034.1">
    <property type="nucleotide sequence ID" value="NZ_FOOY01000004.1"/>
</dbReference>
<name>A0A1I2PA29_9BACL</name>
<dbReference type="NCBIfam" id="TIGR01543">
    <property type="entry name" value="proheadase_HK97"/>
    <property type="match status" value="1"/>
</dbReference>
<dbReference type="Proteomes" id="UP000198752">
    <property type="component" value="Unassembled WGS sequence"/>
</dbReference>
<keyword evidence="2" id="KW-0645">Protease</keyword>